<evidence type="ECO:0000313" key="2">
    <source>
        <dbReference type="Proteomes" id="UP000054350"/>
    </source>
</evidence>
<keyword evidence="2" id="KW-1185">Reference proteome</keyword>
<dbReference type="STRING" id="578462.A0A0L0RYL6"/>
<dbReference type="AlphaFoldDB" id="A0A0L0RYL6"/>
<dbReference type="OrthoDB" id="15893at2759"/>
<proteinExistence type="predicted"/>
<dbReference type="PANTHER" id="PTHR28015">
    <property type="entry name" value="ATP SYNTHASE ASSEMBLY FACTOR FMC1, MITOCHONDRIAL"/>
    <property type="match status" value="1"/>
</dbReference>
<dbReference type="GO" id="GO:0033615">
    <property type="term" value="P:mitochondrial proton-transporting ATP synthase complex assembly"/>
    <property type="evidence" value="ECO:0007669"/>
    <property type="project" value="InterPro"/>
</dbReference>
<dbReference type="EMBL" id="GG745329">
    <property type="protein sequence ID" value="KNE55174.1"/>
    <property type="molecule type" value="Genomic_DNA"/>
</dbReference>
<evidence type="ECO:0000313" key="1">
    <source>
        <dbReference type="EMBL" id="KNE55174.1"/>
    </source>
</evidence>
<dbReference type="Proteomes" id="UP000054350">
    <property type="component" value="Unassembled WGS sequence"/>
</dbReference>
<dbReference type="PANTHER" id="PTHR28015:SF1">
    <property type="entry name" value="ATP SYNTHASE ASSEMBLY FACTOR FMC1, MITOCHONDRIAL"/>
    <property type="match status" value="1"/>
</dbReference>
<sequence>MSTATRSVASVYRGLLREVNMQITKKNGSVQWLAYVRAEFRNPQARLVDAENALLFLRSNRTHRELLAAYFPTLDDQERITRTAGKVGLQLPKMFDPDGEIASDAAQTATPACS</sequence>
<dbReference type="VEuPathDB" id="FungiDB:AMAG_01093"/>
<name>A0A0L0RYL6_ALLM3</name>
<protein>
    <submittedName>
        <fullName evidence="1">Uncharacterized protein</fullName>
    </submittedName>
</protein>
<dbReference type="InterPro" id="IPR039196">
    <property type="entry name" value="Fmc1"/>
</dbReference>
<organism evidence="1 2">
    <name type="scientific">Allomyces macrogynus (strain ATCC 38327)</name>
    <name type="common">Allomyces javanicus var. macrogynus</name>
    <dbReference type="NCBI Taxonomy" id="578462"/>
    <lineage>
        <taxon>Eukaryota</taxon>
        <taxon>Fungi</taxon>
        <taxon>Fungi incertae sedis</taxon>
        <taxon>Blastocladiomycota</taxon>
        <taxon>Blastocladiomycetes</taxon>
        <taxon>Blastocladiales</taxon>
        <taxon>Blastocladiaceae</taxon>
        <taxon>Allomyces</taxon>
    </lineage>
</organism>
<gene>
    <name evidence="1" type="ORF">AMAG_01093</name>
</gene>
<accession>A0A0L0RYL6</accession>
<dbReference type="Pfam" id="PF13233">
    <property type="entry name" value="Complex1_LYR_2"/>
    <property type="match status" value="1"/>
</dbReference>
<dbReference type="GO" id="GO:0005759">
    <property type="term" value="C:mitochondrial matrix"/>
    <property type="evidence" value="ECO:0007669"/>
    <property type="project" value="TreeGrafter"/>
</dbReference>
<reference evidence="2" key="2">
    <citation type="submission" date="2009-11" db="EMBL/GenBank/DDBJ databases">
        <title>The Genome Sequence of Allomyces macrogynus strain ATCC 38327.</title>
        <authorList>
            <consortium name="The Broad Institute Genome Sequencing Platform"/>
            <person name="Russ C."/>
            <person name="Cuomo C."/>
            <person name="Shea T."/>
            <person name="Young S.K."/>
            <person name="Zeng Q."/>
            <person name="Koehrsen M."/>
            <person name="Haas B."/>
            <person name="Borodovsky M."/>
            <person name="Guigo R."/>
            <person name="Alvarado L."/>
            <person name="Berlin A."/>
            <person name="Borenstein D."/>
            <person name="Chen Z."/>
            <person name="Engels R."/>
            <person name="Freedman E."/>
            <person name="Gellesch M."/>
            <person name="Goldberg J."/>
            <person name="Griggs A."/>
            <person name="Gujja S."/>
            <person name="Heiman D."/>
            <person name="Hepburn T."/>
            <person name="Howarth C."/>
            <person name="Jen D."/>
            <person name="Larson L."/>
            <person name="Lewis B."/>
            <person name="Mehta T."/>
            <person name="Park D."/>
            <person name="Pearson M."/>
            <person name="Roberts A."/>
            <person name="Saif S."/>
            <person name="Shenoy N."/>
            <person name="Sisk P."/>
            <person name="Stolte C."/>
            <person name="Sykes S."/>
            <person name="Walk T."/>
            <person name="White J."/>
            <person name="Yandava C."/>
            <person name="Burger G."/>
            <person name="Gray M.W."/>
            <person name="Holland P.W.H."/>
            <person name="King N."/>
            <person name="Lang F.B.F."/>
            <person name="Roger A.J."/>
            <person name="Ruiz-Trillo I."/>
            <person name="Lander E."/>
            <person name="Nusbaum C."/>
        </authorList>
    </citation>
    <scope>NUCLEOTIDE SEQUENCE [LARGE SCALE GENOMIC DNA]</scope>
    <source>
        <strain evidence="2">ATCC 38327</strain>
    </source>
</reference>
<reference evidence="1 2" key="1">
    <citation type="submission" date="2009-11" db="EMBL/GenBank/DDBJ databases">
        <title>Annotation of Allomyces macrogynus ATCC 38327.</title>
        <authorList>
            <consortium name="The Broad Institute Genome Sequencing Platform"/>
            <person name="Russ C."/>
            <person name="Cuomo C."/>
            <person name="Burger G."/>
            <person name="Gray M.W."/>
            <person name="Holland P.W.H."/>
            <person name="King N."/>
            <person name="Lang F.B.F."/>
            <person name="Roger A.J."/>
            <person name="Ruiz-Trillo I."/>
            <person name="Young S.K."/>
            <person name="Zeng Q."/>
            <person name="Gargeya S."/>
            <person name="Fitzgerald M."/>
            <person name="Haas B."/>
            <person name="Abouelleil A."/>
            <person name="Alvarado L."/>
            <person name="Arachchi H.M."/>
            <person name="Berlin A."/>
            <person name="Chapman S.B."/>
            <person name="Gearin G."/>
            <person name="Goldberg J."/>
            <person name="Griggs A."/>
            <person name="Gujja S."/>
            <person name="Hansen M."/>
            <person name="Heiman D."/>
            <person name="Howarth C."/>
            <person name="Larimer J."/>
            <person name="Lui A."/>
            <person name="MacDonald P.J.P."/>
            <person name="McCowen C."/>
            <person name="Montmayeur A."/>
            <person name="Murphy C."/>
            <person name="Neiman D."/>
            <person name="Pearson M."/>
            <person name="Priest M."/>
            <person name="Roberts A."/>
            <person name="Saif S."/>
            <person name="Shea T."/>
            <person name="Sisk P."/>
            <person name="Stolte C."/>
            <person name="Sykes S."/>
            <person name="Wortman J."/>
            <person name="Nusbaum C."/>
            <person name="Birren B."/>
        </authorList>
    </citation>
    <scope>NUCLEOTIDE SEQUENCE [LARGE SCALE GENOMIC DNA]</scope>
    <source>
        <strain evidence="1 2">ATCC 38327</strain>
    </source>
</reference>